<dbReference type="KEGG" id="xap:XA3_01310"/>
<name>A0AAU9DD13_9LACO</name>
<sequence length="95" mass="11146">MLTEKVKNYLIEADLYDETDDTSYQKVIEELNIDASTAFADFNLNTNSATFSRQLYDIYNVCWFAINSTYFEQIEWMQSALKLPQEYIPLDSFEG</sequence>
<dbReference type="EMBL" id="AP026802">
    <property type="protein sequence ID" value="BDR57690.1"/>
    <property type="molecule type" value="Genomic_DNA"/>
</dbReference>
<proteinExistence type="predicted"/>
<evidence type="ECO:0008006" key="3">
    <source>
        <dbReference type="Google" id="ProtNLM"/>
    </source>
</evidence>
<protein>
    <recommendedName>
        <fullName evidence="3">Phage gp6-like head-tail connector protein</fullName>
    </recommendedName>
</protein>
<dbReference type="RefSeq" id="WP_317635640.1">
    <property type="nucleotide sequence ID" value="NZ_AP026802.1"/>
</dbReference>
<evidence type="ECO:0000313" key="1">
    <source>
        <dbReference type="EMBL" id="BDR57690.1"/>
    </source>
</evidence>
<keyword evidence="2" id="KW-1185">Reference proteome</keyword>
<reference evidence="1 2" key="1">
    <citation type="journal article" date="2023" name="Microbiol. Spectr.">
        <title>Symbiosis of Carpenter Bees with Uncharacterized Lactic Acid Bacteria Showing NAD Auxotrophy.</title>
        <authorList>
            <person name="Kawasaki S."/>
            <person name="Ozawa K."/>
            <person name="Mori T."/>
            <person name="Yamamoto A."/>
            <person name="Ito M."/>
            <person name="Ohkuma M."/>
            <person name="Sakamoto M."/>
            <person name="Matsutani M."/>
        </authorList>
    </citation>
    <scope>NUCLEOTIDE SEQUENCE [LARGE SCALE GENOMIC DNA]</scope>
    <source>
        <strain evidence="1 2">XA3</strain>
    </source>
</reference>
<organism evidence="1 2">
    <name type="scientific">Xylocopilactobacillus apicola</name>
    <dbReference type="NCBI Taxonomy" id="2932184"/>
    <lineage>
        <taxon>Bacteria</taxon>
        <taxon>Bacillati</taxon>
        <taxon>Bacillota</taxon>
        <taxon>Bacilli</taxon>
        <taxon>Lactobacillales</taxon>
        <taxon>Lactobacillaceae</taxon>
        <taxon>Xylocopilactobacillus</taxon>
    </lineage>
</organism>
<dbReference type="Proteomes" id="UP001321861">
    <property type="component" value="Chromosome"/>
</dbReference>
<accession>A0AAU9DD13</accession>
<evidence type="ECO:0000313" key="2">
    <source>
        <dbReference type="Proteomes" id="UP001321861"/>
    </source>
</evidence>
<dbReference type="AlphaFoldDB" id="A0AAU9DD13"/>
<gene>
    <name evidence="1" type="ORF">XA3_01310</name>
</gene>